<keyword evidence="7 9" id="KW-0482">Metalloprotease</keyword>
<keyword evidence="5" id="KW-0378">Hydrolase</keyword>
<proteinExistence type="predicted"/>
<sequence>MKRLRPLVAQAASWEPPVPRKHFYAILLLTWVTLSTVALLPAPGDILEQPLRLELPLVSHGTATNEDNTEFNSIPDHELVDPAIEQSEGDDIPAVAEPQWLEYKIRNGETLTTIFNNLGLSTTTLYKVLDADSKHYLSRLKPGQVIEVLIDDQNLLQEVKMRLNIKETLVLERKEDQYLSRMITEKVTWRQNTMEGTVRGSFYQSARNAGISPSHIQKIANLFQWRMNLAKELKQGDTFKVLVKSEMVDDQKTGNSQLLGVEFTSGKQSVSAWLADDGNYYDGQGMSLERGFRRYPLHSRYRITSNFNPARKHPITGQVRPHEGTDFATPIGAPVLATGDGVVIKATSHPLAGTYVVIRHSRTVSTRYLHLSKLLVKQGQRVKMGDKIALSGNTGRSTGAHLHYEVRINNRPVDAMKVKLPMAEPLSGKAKRQFLAKVKSYRKEMAAG</sequence>
<dbReference type="RefSeq" id="WP_060583928.1">
    <property type="nucleotide sequence ID" value="NZ_CP013067.1"/>
</dbReference>
<evidence type="ECO:0000256" key="3">
    <source>
        <dbReference type="ARBA" id="ARBA00022670"/>
    </source>
</evidence>
<dbReference type="InterPro" id="IPR011055">
    <property type="entry name" value="Dup_hybrid_motif"/>
</dbReference>
<evidence type="ECO:0000313" key="10">
    <source>
        <dbReference type="Proteomes" id="UP000058114"/>
    </source>
</evidence>
<dbReference type="SUPFAM" id="SSF51261">
    <property type="entry name" value="Duplicated hybrid motif"/>
    <property type="match status" value="1"/>
</dbReference>
<dbReference type="GO" id="GO:0030313">
    <property type="term" value="C:cell envelope"/>
    <property type="evidence" value="ECO:0007669"/>
    <property type="project" value="UniProtKB-SubCell"/>
</dbReference>
<dbReference type="PANTHER" id="PTHR21666">
    <property type="entry name" value="PEPTIDASE-RELATED"/>
    <property type="match status" value="1"/>
</dbReference>
<dbReference type="InterPro" id="IPR050570">
    <property type="entry name" value="Cell_wall_metabolism_enzyme"/>
</dbReference>
<dbReference type="AlphaFoldDB" id="A0A0S2SK71"/>
<dbReference type="CDD" id="cd12797">
    <property type="entry name" value="M23_peptidase"/>
    <property type="match status" value="1"/>
</dbReference>
<keyword evidence="6" id="KW-0862">Zinc</keyword>
<evidence type="ECO:0000256" key="2">
    <source>
        <dbReference type="ARBA" id="ARBA00004196"/>
    </source>
</evidence>
<dbReference type="FunFam" id="2.70.70.10:FF:000002">
    <property type="entry name" value="Murein DD-endopeptidase MepM"/>
    <property type="match status" value="1"/>
</dbReference>
<reference evidence="10" key="1">
    <citation type="submission" date="2015-10" db="EMBL/GenBank/DDBJ databases">
        <title>Complete Genome Sequence of Aeromonas schubertii strain WL1483.</title>
        <authorList>
            <person name="Liu L."/>
        </authorList>
    </citation>
    <scope>NUCLEOTIDE SEQUENCE [LARGE SCALE GENOMIC DNA]</scope>
    <source>
        <strain evidence="10">WL1483</strain>
    </source>
</reference>
<dbReference type="KEGG" id="asr:WL1483_2694"/>
<reference evidence="9 10" key="2">
    <citation type="journal article" date="2016" name="Genome Announc.">
        <title>Complete Genome Sequence of the Highly Virulent Aeromonas schubertii Strain WL1483, Isolated from Diseased Snakehead Fish (Channa argus) in China.</title>
        <authorList>
            <person name="Liu L."/>
            <person name="Li N."/>
            <person name="Zhang D."/>
            <person name="Fu X."/>
            <person name="Shi C."/>
            <person name="Lin Q."/>
            <person name="Hao G."/>
        </authorList>
    </citation>
    <scope>NUCLEOTIDE SEQUENCE [LARGE SCALE GENOMIC DNA]</scope>
    <source>
        <strain evidence="9 10">WL1483</strain>
    </source>
</reference>
<dbReference type="NCBIfam" id="NF008652">
    <property type="entry name" value="PRK11649.1"/>
    <property type="match status" value="1"/>
</dbReference>
<evidence type="ECO:0000256" key="5">
    <source>
        <dbReference type="ARBA" id="ARBA00022801"/>
    </source>
</evidence>
<dbReference type="GO" id="GO:0004222">
    <property type="term" value="F:metalloendopeptidase activity"/>
    <property type="evidence" value="ECO:0007669"/>
    <property type="project" value="TreeGrafter"/>
</dbReference>
<dbReference type="Gene3D" id="2.70.70.10">
    <property type="entry name" value="Glucose Permease (Domain IIA)"/>
    <property type="match status" value="1"/>
</dbReference>
<dbReference type="Pfam" id="PF19425">
    <property type="entry name" value="Csd3_N2"/>
    <property type="match status" value="1"/>
</dbReference>
<accession>A0A0S2SK71</accession>
<evidence type="ECO:0000256" key="6">
    <source>
        <dbReference type="ARBA" id="ARBA00022833"/>
    </source>
</evidence>
<dbReference type="InterPro" id="IPR007340">
    <property type="entry name" value="LysM_Opacity-associatedA"/>
</dbReference>
<dbReference type="InterPro" id="IPR045834">
    <property type="entry name" value="Csd3_N2"/>
</dbReference>
<protein>
    <submittedName>
        <fullName evidence="9">Metalloprotease opacity-associated protein A family</fullName>
    </submittedName>
</protein>
<name>A0A0S2SK71_9GAMM</name>
<keyword evidence="4" id="KW-0479">Metal-binding</keyword>
<dbReference type="GO" id="GO:0042834">
    <property type="term" value="F:peptidoglycan binding"/>
    <property type="evidence" value="ECO:0007669"/>
    <property type="project" value="InterPro"/>
</dbReference>
<dbReference type="PATRIC" id="fig|652.5.peg.543"/>
<gene>
    <name evidence="9" type="primary">mepM</name>
    <name evidence="9" type="ORF">WL1483_2694</name>
</gene>
<evidence type="ECO:0000313" key="9">
    <source>
        <dbReference type="EMBL" id="ALP42113.1"/>
    </source>
</evidence>
<evidence type="ECO:0000256" key="4">
    <source>
        <dbReference type="ARBA" id="ARBA00022723"/>
    </source>
</evidence>
<dbReference type="PANTHER" id="PTHR21666:SF292">
    <property type="entry name" value="MUREIN DD-ENDOPEPTIDASE MEPM"/>
    <property type="match status" value="1"/>
</dbReference>
<comment type="cofactor">
    <cofactor evidence="1">
        <name>Zn(2+)</name>
        <dbReference type="ChEBI" id="CHEBI:29105"/>
    </cofactor>
</comment>
<dbReference type="GO" id="GO:0046872">
    <property type="term" value="F:metal ion binding"/>
    <property type="evidence" value="ECO:0007669"/>
    <property type="project" value="UniProtKB-KW"/>
</dbReference>
<dbReference type="Gene3D" id="3.10.450.350">
    <property type="match status" value="2"/>
</dbReference>
<dbReference type="Pfam" id="PF04225">
    <property type="entry name" value="LysM_OapA"/>
    <property type="match status" value="1"/>
</dbReference>
<dbReference type="Pfam" id="PF01551">
    <property type="entry name" value="Peptidase_M23"/>
    <property type="match status" value="1"/>
</dbReference>
<dbReference type="InterPro" id="IPR018392">
    <property type="entry name" value="LysM"/>
</dbReference>
<dbReference type="PROSITE" id="PS51782">
    <property type="entry name" value="LYSM"/>
    <property type="match status" value="1"/>
</dbReference>
<evidence type="ECO:0000256" key="1">
    <source>
        <dbReference type="ARBA" id="ARBA00001947"/>
    </source>
</evidence>
<dbReference type="Proteomes" id="UP000058114">
    <property type="component" value="Chromosome"/>
</dbReference>
<dbReference type="EMBL" id="CP013067">
    <property type="protein sequence ID" value="ALP42113.1"/>
    <property type="molecule type" value="Genomic_DNA"/>
</dbReference>
<evidence type="ECO:0000256" key="7">
    <source>
        <dbReference type="ARBA" id="ARBA00023049"/>
    </source>
</evidence>
<dbReference type="InterPro" id="IPR016047">
    <property type="entry name" value="M23ase_b-sheet_dom"/>
</dbReference>
<feature type="domain" description="LysM" evidence="8">
    <location>
        <begin position="101"/>
        <end position="148"/>
    </location>
</feature>
<keyword evidence="3 9" id="KW-0645">Protease</keyword>
<organism evidence="9 10">
    <name type="scientific">Aeromonas schubertii</name>
    <dbReference type="NCBI Taxonomy" id="652"/>
    <lineage>
        <taxon>Bacteria</taxon>
        <taxon>Pseudomonadati</taxon>
        <taxon>Pseudomonadota</taxon>
        <taxon>Gammaproteobacteria</taxon>
        <taxon>Aeromonadales</taxon>
        <taxon>Aeromonadaceae</taxon>
        <taxon>Aeromonas</taxon>
    </lineage>
</organism>
<comment type="subcellular location">
    <subcellularLocation>
        <location evidence="2">Cell envelope</location>
    </subcellularLocation>
</comment>
<evidence type="ECO:0000259" key="8">
    <source>
        <dbReference type="PROSITE" id="PS51782"/>
    </source>
</evidence>
<dbReference type="GO" id="GO:0006508">
    <property type="term" value="P:proteolysis"/>
    <property type="evidence" value="ECO:0007669"/>
    <property type="project" value="UniProtKB-KW"/>
</dbReference>